<evidence type="ECO:0000313" key="1">
    <source>
        <dbReference type="EMBL" id="SGY93232.1"/>
    </source>
</evidence>
<protein>
    <submittedName>
        <fullName evidence="1">Uncharacterized protein involved in exopolysaccharide biosynthesis-like protein</fullName>
    </submittedName>
</protein>
<accession>A0A090III8</accession>
<name>A0A090III8_9GAMM</name>
<dbReference type="EMBL" id="FPLD01000045">
    <property type="protein sequence ID" value="SGY93232.1"/>
    <property type="molecule type" value="Genomic_DNA"/>
</dbReference>
<dbReference type="OrthoDB" id="9795292at2"/>
<dbReference type="KEGG" id="mvs:MVIS_1943"/>
<dbReference type="PATRIC" id="fig|80854.5.peg.2075"/>
<dbReference type="RefSeq" id="WP_045110202.1">
    <property type="nucleotide sequence ID" value="NZ_CAWRBC010000142.1"/>
</dbReference>
<dbReference type="PANTHER" id="PTHR32309:SF13">
    <property type="entry name" value="FERRIC ENTEROBACTIN TRANSPORT PROTEIN FEPE"/>
    <property type="match status" value="1"/>
</dbReference>
<dbReference type="HOGENOM" id="CLU_009912_5_1_6"/>
<dbReference type="InterPro" id="IPR014345">
    <property type="entry name" value="XrtA_polysacc_chain"/>
</dbReference>
<dbReference type="GO" id="GO:0005886">
    <property type="term" value="C:plasma membrane"/>
    <property type="evidence" value="ECO:0007669"/>
    <property type="project" value="TreeGrafter"/>
</dbReference>
<dbReference type="AlphaFoldDB" id="A0A090III8"/>
<dbReference type="NCBIfam" id="TIGR03007">
    <property type="entry name" value="pepcterm_ChnLen"/>
    <property type="match status" value="1"/>
</dbReference>
<dbReference type="STRING" id="80854.MVIS_1943"/>
<sequence length="521" mass="59917">MEQNEILKYIPIIWQKICLKKFKSILLITLISFTILGIGIYKPSVFNSEVTIFADTQNIIKPLLGKQTSVTNVKQSRTAQIRDVIYSPRQLNKVINNIYGKGTFATAADREKELASIREKLEVKGLSGNYIKIVYQDDSPDKTYRLLNEIVRLFIEDSANTKRDESRSAYNFIKQQVTSYKNQLVLAENKLKKFKSSHLDGTETGVESRISVLRSDIEDMKIEKLENLNRIYLLKKQLSSQKKFSSNDYEISIYHNQLRELQLRLENLLLVYKDDYPEVSDVRYQISDLKKVIQDLNSGKKEKSNISSTLNPLYQELKIKLAEATILQSTIENRLKAFHKLIEDAYERRKRIANNQAELSELTRDYNVVRTLYEDMLANKEKARLSMVLDIEGQGVNYKIQEPATYPMTPSGLRFVHFVIAGPILGLLLVIALFAVKVVFDNKIRFASQLSSLTNTQLLISIDHTSSRSERKKQKLGNTLFTLYFLCALTIYIATALTQKYDVSIPTLITPLYFQLMGLIK</sequence>
<dbReference type="PANTHER" id="PTHR32309">
    <property type="entry name" value="TYROSINE-PROTEIN KINASE"/>
    <property type="match status" value="1"/>
</dbReference>
<evidence type="ECO:0000313" key="2">
    <source>
        <dbReference type="Proteomes" id="UP000183794"/>
    </source>
</evidence>
<gene>
    <name evidence="1" type="ORF">NVI5450_1456</name>
</gene>
<dbReference type="InterPro" id="IPR050445">
    <property type="entry name" value="Bact_polysacc_biosynth/exp"/>
</dbReference>
<reference evidence="1 2" key="1">
    <citation type="submission" date="2016-11" db="EMBL/GenBank/DDBJ databases">
        <authorList>
            <person name="Jaros S."/>
            <person name="Januszkiewicz K."/>
            <person name="Wedrychowicz H."/>
        </authorList>
    </citation>
    <scope>NUCLEOTIDE SEQUENCE [LARGE SCALE GENOMIC DNA]</scope>
    <source>
        <strain evidence="1">NVI 5450</strain>
    </source>
</reference>
<organism evidence="1 2">
    <name type="scientific">Moritella viscosa</name>
    <dbReference type="NCBI Taxonomy" id="80854"/>
    <lineage>
        <taxon>Bacteria</taxon>
        <taxon>Pseudomonadati</taxon>
        <taxon>Pseudomonadota</taxon>
        <taxon>Gammaproteobacteria</taxon>
        <taxon>Alteromonadales</taxon>
        <taxon>Moritellaceae</taxon>
        <taxon>Moritella</taxon>
    </lineage>
</organism>
<dbReference type="GO" id="GO:0004713">
    <property type="term" value="F:protein tyrosine kinase activity"/>
    <property type="evidence" value="ECO:0007669"/>
    <property type="project" value="TreeGrafter"/>
</dbReference>
<proteinExistence type="predicted"/>
<dbReference type="Proteomes" id="UP000183794">
    <property type="component" value="Unassembled WGS sequence"/>
</dbReference>